<dbReference type="GeneID" id="129927442"/>
<sequence length="255" mass="29800">MMDCDQIFPCEQSTDYKIGHRNILQGTETNKDINYTNGLCNSLFMSYCQDFLESTEINRTNPELLHFLRFLYREGVENNLRINSSDNQVQNELGEHIANFLQDIKRGKDAKDLHSSIYLFLACLLEKYLKVGNATEPKCSQYKSDQSFCIDYNKINDVSNLDQNNHRIICVPTLRILRDEFKRVMDENISLCTENHMLRNEIKQQKHTSLCECNKILQAIIRYCEEQTKSSCWCQSCADDIHAIHCTLLMEPSDW</sequence>
<dbReference type="RefSeq" id="XP_055892722.1">
    <property type="nucleotide sequence ID" value="XM_056036747.1"/>
</dbReference>
<evidence type="ECO:0000313" key="1">
    <source>
        <dbReference type="Proteomes" id="UP001165740"/>
    </source>
</evidence>
<evidence type="ECO:0000313" key="3">
    <source>
        <dbReference type="RefSeq" id="XP_055892722.1"/>
    </source>
</evidence>
<dbReference type="OrthoDB" id="10652665at2759"/>
<proteinExistence type="predicted"/>
<dbReference type="AlphaFoldDB" id="A0A9W3AZS5"/>
<gene>
    <name evidence="2 3" type="primary">LOC129927442</name>
</gene>
<dbReference type="RefSeq" id="XP_055892721.1">
    <property type="nucleotide sequence ID" value="XM_056036746.1"/>
</dbReference>
<accession>A0A9W3AZS5</accession>
<dbReference type="Proteomes" id="UP001165740">
    <property type="component" value="Chromosome 7"/>
</dbReference>
<evidence type="ECO:0000313" key="2">
    <source>
        <dbReference type="RefSeq" id="XP_055892721.1"/>
    </source>
</evidence>
<name>A0A9W3AZS5_BIOGL</name>
<protein>
    <submittedName>
        <fullName evidence="2 3">Uncharacterized protein LOC129927442</fullName>
    </submittedName>
</protein>
<organism evidence="1 3">
    <name type="scientific">Biomphalaria glabrata</name>
    <name type="common">Bloodfluke planorb</name>
    <name type="synonym">Freshwater snail</name>
    <dbReference type="NCBI Taxonomy" id="6526"/>
    <lineage>
        <taxon>Eukaryota</taxon>
        <taxon>Metazoa</taxon>
        <taxon>Spiralia</taxon>
        <taxon>Lophotrochozoa</taxon>
        <taxon>Mollusca</taxon>
        <taxon>Gastropoda</taxon>
        <taxon>Heterobranchia</taxon>
        <taxon>Euthyneura</taxon>
        <taxon>Panpulmonata</taxon>
        <taxon>Hygrophila</taxon>
        <taxon>Lymnaeoidea</taxon>
        <taxon>Planorbidae</taxon>
        <taxon>Biomphalaria</taxon>
    </lineage>
</organism>
<keyword evidence="1" id="KW-1185">Reference proteome</keyword>
<reference evidence="2 3" key="1">
    <citation type="submission" date="2025-04" db="UniProtKB">
        <authorList>
            <consortium name="RefSeq"/>
        </authorList>
    </citation>
    <scope>IDENTIFICATION</scope>
</reference>